<proteinExistence type="predicted"/>
<evidence type="ECO:0000313" key="1">
    <source>
        <dbReference type="EMBL" id="KAJ6035519.1"/>
    </source>
</evidence>
<protein>
    <submittedName>
        <fullName evidence="1">Uncharacterized protein</fullName>
    </submittedName>
</protein>
<keyword evidence="2" id="KW-1185">Reference proteome</keyword>
<accession>A0AAD6I8V7</accession>
<evidence type="ECO:0000313" key="2">
    <source>
        <dbReference type="Proteomes" id="UP001219568"/>
    </source>
</evidence>
<gene>
    <name evidence="1" type="ORF">N7460_009694</name>
</gene>
<dbReference type="Proteomes" id="UP001219568">
    <property type="component" value="Unassembled WGS sequence"/>
</dbReference>
<name>A0AAD6I8V7_PENCN</name>
<dbReference type="EMBL" id="JAQJZL010000010">
    <property type="protein sequence ID" value="KAJ6035519.1"/>
    <property type="molecule type" value="Genomic_DNA"/>
</dbReference>
<sequence length="96" mass="10464">MLLTCANANALQGDDALCDVGKHSPCRVPVNIENSAESEKRTKGIGAERNLLLLQGDDCLLVKKIANQILPIFFTELFLAIDVNGEKLRTIKRGEA</sequence>
<organism evidence="1 2">
    <name type="scientific">Penicillium canescens</name>
    <dbReference type="NCBI Taxonomy" id="5083"/>
    <lineage>
        <taxon>Eukaryota</taxon>
        <taxon>Fungi</taxon>
        <taxon>Dikarya</taxon>
        <taxon>Ascomycota</taxon>
        <taxon>Pezizomycotina</taxon>
        <taxon>Eurotiomycetes</taxon>
        <taxon>Eurotiomycetidae</taxon>
        <taxon>Eurotiales</taxon>
        <taxon>Aspergillaceae</taxon>
        <taxon>Penicillium</taxon>
    </lineage>
</organism>
<reference evidence="1" key="2">
    <citation type="submission" date="2023-01" db="EMBL/GenBank/DDBJ databases">
        <authorList>
            <person name="Petersen C."/>
        </authorList>
    </citation>
    <scope>NUCLEOTIDE SEQUENCE</scope>
    <source>
        <strain evidence="1">IBT 15450</strain>
    </source>
</reference>
<dbReference type="AlphaFoldDB" id="A0AAD6I8V7"/>
<reference evidence="1" key="1">
    <citation type="journal article" date="2023" name="IMA Fungus">
        <title>Comparative genomic study of the Penicillium genus elucidates a diverse pangenome and 15 lateral gene transfer events.</title>
        <authorList>
            <person name="Petersen C."/>
            <person name="Sorensen T."/>
            <person name="Nielsen M.R."/>
            <person name="Sondergaard T.E."/>
            <person name="Sorensen J.L."/>
            <person name="Fitzpatrick D.A."/>
            <person name="Frisvad J.C."/>
            <person name="Nielsen K.L."/>
        </authorList>
    </citation>
    <scope>NUCLEOTIDE SEQUENCE</scope>
    <source>
        <strain evidence="1">IBT 15450</strain>
    </source>
</reference>
<comment type="caution">
    <text evidence="1">The sequence shown here is derived from an EMBL/GenBank/DDBJ whole genome shotgun (WGS) entry which is preliminary data.</text>
</comment>